<dbReference type="OrthoDB" id="7060904at2"/>
<reference evidence="1 2" key="1">
    <citation type="submission" date="2019-03" db="EMBL/GenBank/DDBJ databases">
        <title>Genomic Encyclopedia of Type Strains, Phase IV (KMG-IV): sequencing the most valuable type-strain genomes for metagenomic binning, comparative biology and taxonomic classification.</title>
        <authorList>
            <person name="Goeker M."/>
        </authorList>
    </citation>
    <scope>NUCLEOTIDE SEQUENCE [LARGE SCALE GENOMIC DNA]</scope>
    <source>
        <strain evidence="1 2">DSM 5604</strain>
    </source>
</reference>
<accession>A0A4R6X6B2</accession>
<evidence type="ECO:0000313" key="2">
    <source>
        <dbReference type="Proteomes" id="UP000295729"/>
    </source>
</evidence>
<organism evidence="1 2">
    <name type="scientific">Marinomonas communis</name>
    <dbReference type="NCBI Taxonomy" id="28254"/>
    <lineage>
        <taxon>Bacteria</taxon>
        <taxon>Pseudomonadati</taxon>
        <taxon>Pseudomonadota</taxon>
        <taxon>Gammaproteobacteria</taxon>
        <taxon>Oceanospirillales</taxon>
        <taxon>Oceanospirillaceae</taxon>
        <taxon>Marinomonas</taxon>
    </lineage>
</organism>
<evidence type="ECO:0000313" key="1">
    <source>
        <dbReference type="EMBL" id="TDR05597.1"/>
    </source>
</evidence>
<protein>
    <submittedName>
        <fullName evidence="1">Uncharacterized protein</fullName>
    </submittedName>
</protein>
<name>A0A4R6X6B2_9GAMM</name>
<proteinExistence type="predicted"/>
<dbReference type="EMBL" id="SNZA01000009">
    <property type="protein sequence ID" value="TDR05597.1"/>
    <property type="molecule type" value="Genomic_DNA"/>
</dbReference>
<sequence length="130" mass="14816">MIGNGEKLYRYADPKILPEGQEELPVSIFNDQEMSCDWEKLQSQPENSPHVHSGRTLLISIEVCDEIRYPQNPKRTGEFVAAWEQEILHDPLSHEEGNIFTPNDSHSLIRGKKKAAVTTAIRNNSSFKKL</sequence>
<dbReference type="RefSeq" id="WP_133565330.1">
    <property type="nucleotide sequence ID" value="NZ_SNZA01000009.1"/>
</dbReference>
<comment type="caution">
    <text evidence="1">The sequence shown here is derived from an EMBL/GenBank/DDBJ whole genome shotgun (WGS) entry which is preliminary data.</text>
</comment>
<gene>
    <name evidence="1" type="ORF">C8D85_3623</name>
</gene>
<dbReference type="Proteomes" id="UP000295729">
    <property type="component" value="Unassembled WGS sequence"/>
</dbReference>
<keyword evidence="2" id="KW-1185">Reference proteome</keyword>
<dbReference type="AlphaFoldDB" id="A0A4R6X6B2"/>